<sequence>MAHLNQLQDTIRFNPEQSLSASAKQTLIFFLPGNPGFVEYYRNFLQQIHGNLHPAGVTVFGASYIGFEMHAPANGMAHNPPYSLQEVIDGVTYKLLAEVSRVKHESRITEPVRVVLMGHSVGSYMLLEVMTWWRDHINKNPQDQHLLQIIGGVCLFPTIVDIAKSPRGKVMSNLLALPFLPVLAQLAACLLSLIPLALWNWAKTLTPGDSPSQTYVTVTEAVIKTARGMPARQAAFMAHDEMLSIKHDKWHPTQIWGSRSEGETEEDLKPARLFFYWGENDYWVDSEIRDRVIGARANSGVEMRIDRHGMDHCFSLNEEHGRLVAGEVAAWVDSIL</sequence>
<dbReference type="InterPro" id="IPR029058">
    <property type="entry name" value="AB_hydrolase_fold"/>
</dbReference>
<dbReference type="GO" id="GO:0016298">
    <property type="term" value="F:lipase activity"/>
    <property type="evidence" value="ECO:0007669"/>
    <property type="project" value="InterPro"/>
</dbReference>
<proteinExistence type="inferred from homology"/>
<dbReference type="Proteomes" id="UP000756132">
    <property type="component" value="Chromosome 6"/>
</dbReference>
<accession>A0A9Q8PAL9</accession>
<keyword evidence="3" id="KW-0551">Lipid droplet</keyword>
<dbReference type="RefSeq" id="XP_047763340.1">
    <property type="nucleotide sequence ID" value="XM_047906307.1"/>
</dbReference>
<dbReference type="OrthoDB" id="448051at2759"/>
<evidence type="ECO:0000256" key="4">
    <source>
        <dbReference type="ARBA" id="ARBA00022801"/>
    </source>
</evidence>
<comment type="subcellular location">
    <subcellularLocation>
        <location evidence="1">Lipid droplet</location>
    </subcellularLocation>
</comment>
<dbReference type="AlphaFoldDB" id="A0A9Q8PAL9"/>
<organism evidence="5 6">
    <name type="scientific">Passalora fulva</name>
    <name type="common">Tomato leaf mold</name>
    <name type="synonym">Cladosporium fulvum</name>
    <dbReference type="NCBI Taxonomy" id="5499"/>
    <lineage>
        <taxon>Eukaryota</taxon>
        <taxon>Fungi</taxon>
        <taxon>Dikarya</taxon>
        <taxon>Ascomycota</taxon>
        <taxon>Pezizomycotina</taxon>
        <taxon>Dothideomycetes</taxon>
        <taxon>Dothideomycetidae</taxon>
        <taxon>Mycosphaerellales</taxon>
        <taxon>Mycosphaerellaceae</taxon>
        <taxon>Fulvia</taxon>
    </lineage>
</organism>
<dbReference type="Pfam" id="PF10230">
    <property type="entry name" value="LIDHydrolase"/>
    <property type="match status" value="1"/>
</dbReference>
<dbReference type="GeneID" id="71987037"/>
<keyword evidence="4 5" id="KW-0378">Hydrolase</keyword>
<dbReference type="OMA" id="LIGYYHT"/>
<dbReference type="Gene3D" id="3.40.50.1820">
    <property type="entry name" value="alpha/beta hydrolase"/>
    <property type="match status" value="1"/>
</dbReference>
<dbReference type="PANTHER" id="PTHR13390:SF0">
    <property type="entry name" value="LIPID DROPLET-ASSOCIATED HYDROLASE"/>
    <property type="match status" value="1"/>
</dbReference>
<dbReference type="PANTHER" id="PTHR13390">
    <property type="entry name" value="LIPASE"/>
    <property type="match status" value="1"/>
</dbReference>
<evidence type="ECO:0000256" key="2">
    <source>
        <dbReference type="ARBA" id="ARBA00008300"/>
    </source>
</evidence>
<keyword evidence="6" id="KW-1185">Reference proteome</keyword>
<gene>
    <name evidence="5" type="ORF">CLAFUR5_07159</name>
</gene>
<evidence type="ECO:0000313" key="5">
    <source>
        <dbReference type="EMBL" id="UJO18974.1"/>
    </source>
</evidence>
<dbReference type="EMBL" id="CP090168">
    <property type="protein sequence ID" value="UJO18974.1"/>
    <property type="molecule type" value="Genomic_DNA"/>
</dbReference>
<protein>
    <submittedName>
        <fullName evidence="5">Lipid droplet-associated hydrolase</fullName>
    </submittedName>
</protein>
<dbReference type="InterPro" id="IPR019363">
    <property type="entry name" value="LDAH"/>
</dbReference>
<comment type="similarity">
    <text evidence="2">Belongs to the AB hydrolase superfamily. LDAH family.</text>
</comment>
<name>A0A9Q8PAL9_PASFU</name>
<dbReference type="KEGG" id="ffu:CLAFUR5_07159"/>
<dbReference type="GO" id="GO:0019915">
    <property type="term" value="P:lipid storage"/>
    <property type="evidence" value="ECO:0007669"/>
    <property type="project" value="InterPro"/>
</dbReference>
<dbReference type="SUPFAM" id="SSF53474">
    <property type="entry name" value="alpha/beta-Hydrolases"/>
    <property type="match status" value="1"/>
</dbReference>
<evidence type="ECO:0000313" key="6">
    <source>
        <dbReference type="Proteomes" id="UP000756132"/>
    </source>
</evidence>
<reference evidence="5" key="2">
    <citation type="journal article" date="2022" name="Microb. Genom.">
        <title>A chromosome-scale genome assembly of the tomato pathogen Cladosporium fulvum reveals a compartmentalized genome architecture and the presence of a dispensable chromosome.</title>
        <authorList>
            <person name="Zaccaron A.Z."/>
            <person name="Chen L.H."/>
            <person name="Samaras A."/>
            <person name="Stergiopoulos I."/>
        </authorList>
    </citation>
    <scope>NUCLEOTIDE SEQUENCE</scope>
    <source>
        <strain evidence="5">Race5_Kim</strain>
    </source>
</reference>
<dbReference type="GO" id="GO:0005811">
    <property type="term" value="C:lipid droplet"/>
    <property type="evidence" value="ECO:0007669"/>
    <property type="project" value="UniProtKB-SubCell"/>
</dbReference>
<evidence type="ECO:0000256" key="1">
    <source>
        <dbReference type="ARBA" id="ARBA00004502"/>
    </source>
</evidence>
<reference evidence="5" key="1">
    <citation type="submission" date="2021-12" db="EMBL/GenBank/DDBJ databases">
        <authorList>
            <person name="Zaccaron A."/>
            <person name="Stergiopoulos I."/>
        </authorList>
    </citation>
    <scope>NUCLEOTIDE SEQUENCE</scope>
    <source>
        <strain evidence="5">Race5_Kim</strain>
    </source>
</reference>
<evidence type="ECO:0000256" key="3">
    <source>
        <dbReference type="ARBA" id="ARBA00022677"/>
    </source>
</evidence>